<gene>
    <name evidence="2" type="ORF">KGQ19_04690</name>
</gene>
<sequence length="426" mass="46356">MGSGTVLANRLALWLSWPAIIGEFAPCPLLGAPPAPSPASSRPDDTRPVADIRGPFSESVRDCMGDHERIGISVSGGLDSLAVLIEAARIADQDGRRIVAVMAEMTDDAGLSNVPVVRRLLAASGLGNIELHITAARDTPTSEPDWHPEGPNLAALPSVKRSLLEKAADHGATVAIGGSGADELLGTVRYMFGIFTAAGDWRALRSYWSDTIGKDRQAIPGEGLALATRLLPRAWRSHLYFATEWPELSVQKVPEIVSAAHHDQVASWSAQWITRVLKHHATRHQTWAQMAAWDAVFPLYLPPGPGPMPLKHPFLTPNFVAAAQRLPLARRYDPTLPHAYWRQKAAVISLIPKTMRSILPTAKQTFRNDLASRYMAGKSDAANLIACGVIDEKAWMATSDPSLVNRVNALESWIREADHRGYSIRS</sequence>
<proteinExistence type="predicted"/>
<dbReference type="RefSeq" id="WP_212007810.1">
    <property type="nucleotide sequence ID" value="NZ_JAAFYZ010000010.1"/>
</dbReference>
<name>A0ABS5KIE2_9ACTN</name>
<dbReference type="InterPro" id="IPR001962">
    <property type="entry name" value="Asn_synthase"/>
</dbReference>
<accession>A0ABS5KIE2</accession>
<dbReference type="Proteomes" id="UP000730482">
    <property type="component" value="Unassembled WGS sequence"/>
</dbReference>
<feature type="domain" description="Asparagine synthetase" evidence="1">
    <location>
        <begin position="52"/>
        <end position="279"/>
    </location>
</feature>
<organism evidence="2 3">
    <name type="scientific">Catenulispora pinistramenti</name>
    <dbReference type="NCBI Taxonomy" id="2705254"/>
    <lineage>
        <taxon>Bacteria</taxon>
        <taxon>Bacillati</taxon>
        <taxon>Actinomycetota</taxon>
        <taxon>Actinomycetes</taxon>
        <taxon>Catenulisporales</taxon>
        <taxon>Catenulisporaceae</taxon>
        <taxon>Catenulispora</taxon>
    </lineage>
</organism>
<comment type="caution">
    <text evidence="2">The sequence shown here is derived from an EMBL/GenBank/DDBJ whole genome shotgun (WGS) entry which is preliminary data.</text>
</comment>
<dbReference type="SUPFAM" id="SSF52402">
    <property type="entry name" value="Adenine nucleotide alpha hydrolases-like"/>
    <property type="match status" value="1"/>
</dbReference>
<evidence type="ECO:0000313" key="2">
    <source>
        <dbReference type="EMBL" id="MBS2546159.1"/>
    </source>
</evidence>
<evidence type="ECO:0000313" key="3">
    <source>
        <dbReference type="Proteomes" id="UP000730482"/>
    </source>
</evidence>
<dbReference type="Gene3D" id="3.40.50.620">
    <property type="entry name" value="HUPs"/>
    <property type="match status" value="1"/>
</dbReference>
<dbReference type="InterPro" id="IPR014729">
    <property type="entry name" value="Rossmann-like_a/b/a_fold"/>
</dbReference>
<protein>
    <recommendedName>
        <fullName evidence="1">Asparagine synthetase domain-containing protein</fullName>
    </recommendedName>
</protein>
<reference evidence="2 3" key="1">
    <citation type="submission" date="2020-02" db="EMBL/GenBank/DDBJ databases">
        <title>Acidophilic actinobacteria isolated from forest soil.</title>
        <authorList>
            <person name="Golinska P."/>
        </authorList>
    </citation>
    <scope>NUCLEOTIDE SEQUENCE [LARGE SCALE GENOMIC DNA]</scope>
    <source>
        <strain evidence="2 3">NL8</strain>
    </source>
</reference>
<keyword evidence="3" id="KW-1185">Reference proteome</keyword>
<dbReference type="EMBL" id="JAAFYZ010000010">
    <property type="protein sequence ID" value="MBS2546159.1"/>
    <property type="molecule type" value="Genomic_DNA"/>
</dbReference>
<evidence type="ECO:0000259" key="1">
    <source>
        <dbReference type="Pfam" id="PF00733"/>
    </source>
</evidence>
<dbReference type="Pfam" id="PF00733">
    <property type="entry name" value="Asn_synthase"/>
    <property type="match status" value="1"/>
</dbReference>